<organism evidence="6 7">
    <name type="scientific">Acanthosepion pharaonis</name>
    <name type="common">Pharaoh cuttlefish</name>
    <name type="synonym">Sepia pharaonis</name>
    <dbReference type="NCBI Taxonomy" id="158019"/>
    <lineage>
        <taxon>Eukaryota</taxon>
        <taxon>Metazoa</taxon>
        <taxon>Spiralia</taxon>
        <taxon>Lophotrochozoa</taxon>
        <taxon>Mollusca</taxon>
        <taxon>Cephalopoda</taxon>
        <taxon>Coleoidea</taxon>
        <taxon>Decapodiformes</taxon>
        <taxon>Sepiida</taxon>
        <taxon>Sepiina</taxon>
        <taxon>Sepiidae</taxon>
        <taxon>Acanthosepion</taxon>
    </lineage>
</organism>
<reference evidence="6" key="1">
    <citation type="submission" date="2021-01" db="EMBL/GenBank/DDBJ databases">
        <authorList>
            <person name="Li R."/>
            <person name="Bekaert M."/>
        </authorList>
    </citation>
    <scope>NUCLEOTIDE SEQUENCE</scope>
    <source>
        <strain evidence="6">Farmed</strain>
    </source>
</reference>
<dbReference type="FunFam" id="3.40.30.10:FF:000258">
    <property type="entry name" value="Glutathione S-transferase"/>
    <property type="match status" value="1"/>
</dbReference>
<name>A0A812C3Y5_ACAPH</name>
<evidence type="ECO:0000313" key="7">
    <source>
        <dbReference type="Proteomes" id="UP000597762"/>
    </source>
</evidence>
<dbReference type="EC" id="2.5.1.18" evidence="6"/>
<comment type="caution">
    <text evidence="6">The sequence shown here is derived from an EMBL/GenBank/DDBJ whole genome shotgun (WGS) entry which is preliminary data.</text>
</comment>
<comment type="function">
    <text evidence="3">S-crystallins are structural components of squids and octopi eye lens. Contains relatively little if any GST activity.</text>
</comment>
<dbReference type="GO" id="GO:0004364">
    <property type="term" value="F:glutathione transferase activity"/>
    <property type="evidence" value="ECO:0007669"/>
    <property type="project" value="UniProtKB-EC"/>
</dbReference>
<dbReference type="EC" id="5.3.99.2" evidence="6"/>
<proteinExistence type="inferred from homology"/>
<dbReference type="SFLD" id="SFLDS00019">
    <property type="entry name" value="Glutathione_Transferase_(cytos"/>
    <property type="match status" value="1"/>
</dbReference>
<keyword evidence="4" id="KW-1133">Transmembrane helix</keyword>
<dbReference type="EMBL" id="CAHIKZ030001092">
    <property type="protein sequence ID" value="CAE1252184.1"/>
    <property type="molecule type" value="Genomic_DNA"/>
</dbReference>
<keyword evidence="4" id="KW-0812">Transmembrane</keyword>
<keyword evidence="7" id="KW-1185">Reference proteome</keyword>
<evidence type="ECO:0000313" key="6">
    <source>
        <dbReference type="EMBL" id="CAE1252184.1"/>
    </source>
</evidence>
<dbReference type="AlphaFoldDB" id="A0A812C3Y5"/>
<evidence type="ECO:0000256" key="3">
    <source>
        <dbReference type="ARBA" id="ARBA00049616"/>
    </source>
</evidence>
<dbReference type="InterPro" id="IPR004045">
    <property type="entry name" value="Glutathione_S-Trfase_N"/>
</dbReference>
<evidence type="ECO:0000256" key="2">
    <source>
        <dbReference type="ARBA" id="ARBA00022613"/>
    </source>
</evidence>
<dbReference type="InterPro" id="IPR040079">
    <property type="entry name" value="Glutathione_S-Trfase"/>
</dbReference>
<evidence type="ECO:0000256" key="1">
    <source>
        <dbReference type="ARBA" id="ARBA00007409"/>
    </source>
</evidence>
<dbReference type="InterPro" id="IPR036249">
    <property type="entry name" value="Thioredoxin-like_sf"/>
</dbReference>
<sequence length="151" mass="18112">MPNYTLHYFNGRGRAEIIRMMFNMAGVPYNDKRYEFSEWDRCRNDYPGMCLPCLEMDGGMRMPETMAICRYLAREFVSLSLSLSLCLYLFLILSNLIQPDNYLSNYLRRFISIYLSIYLSIYFYLSIYQIYLYLSKSIYIIYPYSSIYLSI</sequence>
<feature type="domain" description="GST N-terminal" evidence="5">
    <location>
        <begin position="2"/>
        <end position="80"/>
    </location>
</feature>
<dbReference type="CDD" id="cd03039">
    <property type="entry name" value="GST_N_Sigma_like"/>
    <property type="match status" value="1"/>
</dbReference>
<evidence type="ECO:0000256" key="4">
    <source>
        <dbReference type="SAM" id="Phobius"/>
    </source>
</evidence>
<dbReference type="PANTHER" id="PTHR11571">
    <property type="entry name" value="GLUTATHIONE S-TRANSFERASE"/>
    <property type="match status" value="1"/>
</dbReference>
<dbReference type="InterPro" id="IPR050213">
    <property type="entry name" value="GST_superfamily"/>
</dbReference>
<dbReference type="Gene3D" id="3.40.30.10">
    <property type="entry name" value="Glutaredoxin"/>
    <property type="match status" value="1"/>
</dbReference>
<dbReference type="Proteomes" id="UP000597762">
    <property type="component" value="Unassembled WGS sequence"/>
</dbReference>
<keyword evidence="4" id="KW-0472">Membrane</keyword>
<dbReference type="GO" id="GO:0006749">
    <property type="term" value="P:glutathione metabolic process"/>
    <property type="evidence" value="ECO:0007669"/>
    <property type="project" value="TreeGrafter"/>
</dbReference>
<dbReference type="Pfam" id="PF02798">
    <property type="entry name" value="GST_N"/>
    <property type="match status" value="1"/>
</dbReference>
<accession>A0A812C3Y5</accession>
<keyword evidence="6" id="KW-0413">Isomerase</keyword>
<keyword evidence="6" id="KW-0808">Transferase</keyword>
<keyword evidence="2" id="KW-0273">Eye lens protein</keyword>
<gene>
    <name evidence="6" type="ORF">SPHA_27860</name>
</gene>
<evidence type="ECO:0000259" key="5">
    <source>
        <dbReference type="PROSITE" id="PS50404"/>
    </source>
</evidence>
<dbReference type="GO" id="GO:0004667">
    <property type="term" value="F:prostaglandin-D synthase activity"/>
    <property type="evidence" value="ECO:0007669"/>
    <property type="project" value="UniProtKB-EC"/>
</dbReference>
<dbReference type="PANTHER" id="PTHR11571:SF256">
    <property type="entry name" value="GST C-TERMINAL DOMAIN-CONTAINING PROTEIN-RELATED"/>
    <property type="match status" value="1"/>
</dbReference>
<dbReference type="GO" id="GO:0005212">
    <property type="term" value="F:structural constituent of eye lens"/>
    <property type="evidence" value="ECO:0007669"/>
    <property type="project" value="UniProtKB-KW"/>
</dbReference>
<protein>
    <submittedName>
        <fullName evidence="6">HPGDS</fullName>
        <ecNumber evidence="6">2.5.1.18</ecNumber>
        <ecNumber evidence="6">5.3.99.2</ecNumber>
    </submittedName>
</protein>
<feature type="transmembrane region" description="Helical" evidence="4">
    <location>
        <begin position="113"/>
        <end position="134"/>
    </location>
</feature>
<dbReference type="SUPFAM" id="SSF52833">
    <property type="entry name" value="Thioredoxin-like"/>
    <property type="match status" value="1"/>
</dbReference>
<feature type="transmembrane region" description="Helical" evidence="4">
    <location>
        <begin position="71"/>
        <end position="93"/>
    </location>
</feature>
<dbReference type="PROSITE" id="PS50404">
    <property type="entry name" value="GST_NTER"/>
    <property type="match status" value="1"/>
</dbReference>
<dbReference type="OrthoDB" id="414243at2759"/>
<comment type="similarity">
    <text evidence="1">Belongs to the GST superfamily.</text>
</comment>